<evidence type="ECO:0000313" key="14">
    <source>
        <dbReference type="Proteomes" id="UP000014923"/>
    </source>
</evidence>
<sequence length="329" mass="36908">MNILVTGGAGYIGSHTVKMLNKMGKNVVVYDNLVKGHRAAVKCPNFVEGDIFDSEKLEWTIKNYNIDSVVHFAAYSLVGESMEKPQMYYYNNVQGTLNLLDVMLKNNVKKLVFSSTAAVYGEPERVPITEDISKNPTNVYGKTKLIMENAMEDYSRSYGLKYIALRYFNACGADVEGDIGEDHSPETHLIPLVLQTCLGKRESIKIFGDDYNTKDGTCVRDYIHVNDLAEAHILALEALYEGRDSNVYNLGNGNGFTVKEIIEAAEEVTGINIKKEIAPRRAGDPAVLIASSDKIKRELNWNPKFTDIKKIIETAWRWHKNHPNGYGDK</sequence>
<comment type="caution">
    <text evidence="13">The sequence shown here is derived from an EMBL/GenBank/DDBJ whole genome shotgun (WGS) entry which is preliminary data.</text>
</comment>
<keyword evidence="9 11" id="KW-0413">Isomerase</keyword>
<comment type="similarity">
    <text evidence="4 11">Belongs to the NAD(P)-dependent epimerase/dehydratase family.</text>
</comment>
<proteinExistence type="inferred from homology"/>
<protein>
    <recommendedName>
        <fullName evidence="6 11">UDP-glucose 4-epimerase</fullName>
        <ecNumber evidence="5 11">5.1.3.2</ecNumber>
    </recommendedName>
</protein>
<dbReference type="UniPathway" id="UPA00214"/>
<reference evidence="13" key="1">
    <citation type="submission" date="2013-03" db="EMBL/GenBank/DDBJ databases">
        <title>Draft genome sequence of the hydrogen-ethanol-producing anaerobic alkalithermophilic Caloramator celere.</title>
        <authorList>
            <person name="Ciranna A."/>
            <person name="Larjo A."/>
            <person name="Kivisto A."/>
            <person name="Santala V."/>
            <person name="Roos C."/>
            <person name="Karp M."/>
        </authorList>
    </citation>
    <scope>NUCLEOTIDE SEQUENCE [LARGE SCALE GENOMIC DNA]</scope>
    <source>
        <strain evidence="13">DSM 8682</strain>
    </source>
</reference>
<dbReference type="AlphaFoldDB" id="R7RU40"/>
<dbReference type="NCBIfam" id="TIGR01179">
    <property type="entry name" value="galE"/>
    <property type="match status" value="1"/>
</dbReference>
<organism evidence="13 14">
    <name type="scientific">Thermobrachium celere DSM 8682</name>
    <dbReference type="NCBI Taxonomy" id="941824"/>
    <lineage>
        <taxon>Bacteria</taxon>
        <taxon>Bacillati</taxon>
        <taxon>Bacillota</taxon>
        <taxon>Clostridia</taxon>
        <taxon>Eubacteriales</taxon>
        <taxon>Clostridiaceae</taxon>
        <taxon>Thermobrachium</taxon>
    </lineage>
</organism>
<evidence type="ECO:0000256" key="9">
    <source>
        <dbReference type="ARBA" id="ARBA00023235"/>
    </source>
</evidence>
<dbReference type="RefSeq" id="WP_018663558.1">
    <property type="nucleotide sequence ID" value="NZ_HF952018.1"/>
</dbReference>
<evidence type="ECO:0000256" key="2">
    <source>
        <dbReference type="ARBA" id="ARBA00001911"/>
    </source>
</evidence>
<evidence type="ECO:0000256" key="11">
    <source>
        <dbReference type="RuleBase" id="RU366046"/>
    </source>
</evidence>
<evidence type="ECO:0000256" key="8">
    <source>
        <dbReference type="ARBA" id="ARBA00023144"/>
    </source>
</evidence>
<dbReference type="HOGENOM" id="CLU_007383_1_10_9"/>
<dbReference type="Pfam" id="PF01370">
    <property type="entry name" value="Epimerase"/>
    <property type="match status" value="1"/>
</dbReference>
<evidence type="ECO:0000313" key="13">
    <source>
        <dbReference type="EMBL" id="CDF58800.1"/>
    </source>
</evidence>
<dbReference type="InterPro" id="IPR036291">
    <property type="entry name" value="NAD(P)-bd_dom_sf"/>
</dbReference>
<dbReference type="eggNOG" id="COG1087">
    <property type="taxonomic scope" value="Bacteria"/>
</dbReference>
<keyword evidence="14" id="KW-1185">Reference proteome</keyword>
<evidence type="ECO:0000256" key="10">
    <source>
        <dbReference type="ARBA" id="ARBA00023277"/>
    </source>
</evidence>
<evidence type="ECO:0000256" key="4">
    <source>
        <dbReference type="ARBA" id="ARBA00007637"/>
    </source>
</evidence>
<comment type="subunit">
    <text evidence="11">Homodimer.</text>
</comment>
<feature type="domain" description="NAD-dependent epimerase/dehydratase" evidence="12">
    <location>
        <begin position="3"/>
        <end position="251"/>
    </location>
</feature>
<keyword evidence="7 11" id="KW-0520">NAD</keyword>
<evidence type="ECO:0000256" key="1">
    <source>
        <dbReference type="ARBA" id="ARBA00000083"/>
    </source>
</evidence>
<comment type="cofactor">
    <cofactor evidence="2 11">
        <name>NAD(+)</name>
        <dbReference type="ChEBI" id="CHEBI:57540"/>
    </cofactor>
</comment>
<evidence type="ECO:0000256" key="6">
    <source>
        <dbReference type="ARBA" id="ARBA00018569"/>
    </source>
</evidence>
<dbReference type="CDD" id="cd05247">
    <property type="entry name" value="UDP_G4E_1_SDR_e"/>
    <property type="match status" value="1"/>
</dbReference>
<dbReference type="InterPro" id="IPR001509">
    <property type="entry name" value="Epimerase_deHydtase"/>
</dbReference>
<accession>R7RU40</accession>
<keyword evidence="8" id="KW-0299">Galactose metabolism</keyword>
<dbReference type="SUPFAM" id="SSF51735">
    <property type="entry name" value="NAD(P)-binding Rossmann-fold domains"/>
    <property type="match status" value="1"/>
</dbReference>
<dbReference type="Gene3D" id="3.90.25.10">
    <property type="entry name" value="UDP-galactose 4-epimerase, domain 1"/>
    <property type="match status" value="1"/>
</dbReference>
<comment type="pathway">
    <text evidence="3 11">Carbohydrate metabolism; galactose metabolism.</text>
</comment>
<dbReference type="GO" id="GO:0003978">
    <property type="term" value="F:UDP-glucose 4-epimerase activity"/>
    <property type="evidence" value="ECO:0007669"/>
    <property type="project" value="UniProtKB-UniRule"/>
</dbReference>
<keyword evidence="10 11" id="KW-0119">Carbohydrate metabolism</keyword>
<gene>
    <name evidence="13" type="ORF">TCEL_01019</name>
</gene>
<dbReference type="Proteomes" id="UP000014923">
    <property type="component" value="Unassembled WGS sequence"/>
</dbReference>
<name>R7RU40_9CLOT</name>
<dbReference type="Gene3D" id="3.40.50.720">
    <property type="entry name" value="NAD(P)-binding Rossmann-like Domain"/>
    <property type="match status" value="1"/>
</dbReference>
<dbReference type="OrthoDB" id="9811743at2"/>
<evidence type="ECO:0000256" key="7">
    <source>
        <dbReference type="ARBA" id="ARBA00023027"/>
    </source>
</evidence>
<dbReference type="PANTHER" id="PTHR43725">
    <property type="entry name" value="UDP-GLUCOSE 4-EPIMERASE"/>
    <property type="match status" value="1"/>
</dbReference>
<dbReference type="GO" id="GO:0033499">
    <property type="term" value="P:galactose catabolic process via UDP-galactose, Leloir pathway"/>
    <property type="evidence" value="ECO:0007669"/>
    <property type="project" value="TreeGrafter"/>
</dbReference>
<evidence type="ECO:0000256" key="3">
    <source>
        <dbReference type="ARBA" id="ARBA00004947"/>
    </source>
</evidence>
<evidence type="ECO:0000259" key="12">
    <source>
        <dbReference type="Pfam" id="PF01370"/>
    </source>
</evidence>
<comment type="catalytic activity">
    <reaction evidence="1 11">
        <text>UDP-alpha-D-glucose = UDP-alpha-D-galactose</text>
        <dbReference type="Rhea" id="RHEA:22168"/>
        <dbReference type="ChEBI" id="CHEBI:58885"/>
        <dbReference type="ChEBI" id="CHEBI:66914"/>
        <dbReference type="EC" id="5.1.3.2"/>
    </reaction>
</comment>
<dbReference type="PANTHER" id="PTHR43725:SF53">
    <property type="entry name" value="UDP-ARABINOSE 4-EPIMERASE 1"/>
    <property type="match status" value="1"/>
</dbReference>
<dbReference type="InterPro" id="IPR005886">
    <property type="entry name" value="UDP_G4E"/>
</dbReference>
<evidence type="ECO:0000256" key="5">
    <source>
        <dbReference type="ARBA" id="ARBA00013189"/>
    </source>
</evidence>
<dbReference type="EC" id="5.1.3.2" evidence="5 11"/>
<dbReference type="EMBL" id="CAVN010000100">
    <property type="protein sequence ID" value="CDF58800.1"/>
    <property type="molecule type" value="Genomic_DNA"/>
</dbReference>